<dbReference type="InterPro" id="IPR050291">
    <property type="entry name" value="CDF_Transporter"/>
</dbReference>
<evidence type="ECO:0000256" key="3">
    <source>
        <dbReference type="ARBA" id="ARBA00022692"/>
    </source>
</evidence>
<dbReference type="InterPro" id="IPR027469">
    <property type="entry name" value="Cation_efflux_TMD_sf"/>
</dbReference>
<dbReference type="GO" id="GO:0016020">
    <property type="term" value="C:membrane"/>
    <property type="evidence" value="ECO:0007669"/>
    <property type="project" value="UniProtKB-SubCell"/>
</dbReference>
<dbReference type="EMBL" id="ASPP01006793">
    <property type="protein sequence ID" value="ETO28225.1"/>
    <property type="molecule type" value="Genomic_DNA"/>
</dbReference>
<feature type="transmembrane region" description="Helical" evidence="6">
    <location>
        <begin position="119"/>
        <end position="143"/>
    </location>
</feature>
<comment type="subcellular location">
    <subcellularLocation>
        <location evidence="1">Membrane</location>
        <topology evidence="1">Multi-pass membrane protein</topology>
    </subcellularLocation>
</comment>
<dbReference type="AlphaFoldDB" id="X6NPK8"/>
<evidence type="ECO:0000256" key="2">
    <source>
        <dbReference type="ARBA" id="ARBA00022448"/>
    </source>
</evidence>
<keyword evidence="4 6" id="KW-1133">Transmembrane helix</keyword>
<evidence type="ECO:0000313" key="8">
    <source>
        <dbReference type="Proteomes" id="UP000023152"/>
    </source>
</evidence>
<dbReference type="Proteomes" id="UP000023152">
    <property type="component" value="Unassembled WGS sequence"/>
</dbReference>
<keyword evidence="8" id="KW-1185">Reference proteome</keyword>
<accession>X6NPK8</accession>
<dbReference type="Gene3D" id="1.20.1510.10">
    <property type="entry name" value="Cation efflux protein transmembrane domain"/>
    <property type="match status" value="1"/>
</dbReference>
<evidence type="ECO:0000256" key="6">
    <source>
        <dbReference type="SAM" id="Phobius"/>
    </source>
</evidence>
<dbReference type="SUPFAM" id="SSF161111">
    <property type="entry name" value="Cation efflux protein transmembrane domain-like"/>
    <property type="match status" value="1"/>
</dbReference>
<name>X6NPK8_RETFI</name>
<comment type="caution">
    <text evidence="7">The sequence shown here is derived from an EMBL/GenBank/DDBJ whole genome shotgun (WGS) entry which is preliminary data.</text>
</comment>
<dbReference type="GO" id="GO:0008324">
    <property type="term" value="F:monoatomic cation transmembrane transporter activity"/>
    <property type="evidence" value="ECO:0007669"/>
    <property type="project" value="TreeGrafter"/>
</dbReference>
<evidence type="ECO:0000256" key="4">
    <source>
        <dbReference type="ARBA" id="ARBA00022989"/>
    </source>
</evidence>
<evidence type="ECO:0000313" key="7">
    <source>
        <dbReference type="EMBL" id="ETO28225.1"/>
    </source>
</evidence>
<dbReference type="PANTHER" id="PTHR43840:SF52">
    <property type="entry name" value="CATION EFFLUX FAMILY PROTEIN"/>
    <property type="match status" value="1"/>
</dbReference>
<organism evidence="7 8">
    <name type="scientific">Reticulomyxa filosa</name>
    <dbReference type="NCBI Taxonomy" id="46433"/>
    <lineage>
        <taxon>Eukaryota</taxon>
        <taxon>Sar</taxon>
        <taxon>Rhizaria</taxon>
        <taxon>Retaria</taxon>
        <taxon>Foraminifera</taxon>
        <taxon>Monothalamids</taxon>
        <taxon>Reticulomyxidae</taxon>
        <taxon>Reticulomyxa</taxon>
    </lineage>
</organism>
<dbReference type="OrthoDB" id="78296at2759"/>
<keyword evidence="2" id="KW-0813">Transport</keyword>
<sequence length="184" mass="20321">MDQLTEDDNTTTLATQADVESEVACLLKKDITGLCHDYMSCHSNEDYAPSSLQAENESESNMVDGDNAHLPIFNPHQQTTASTKTSTKTGLANVTIQTEKSQSKEKNSQRSNIKTPSSIRLVTSFSLAANVFLFIVKVILFLYTFSLAVLASLVDSILDLFTQVVMYWAEKELARVSVNYPAVE</sequence>
<gene>
    <name evidence="7" type="ORF">RFI_08909</name>
</gene>
<keyword evidence="5 6" id="KW-0472">Membrane</keyword>
<evidence type="ECO:0000256" key="5">
    <source>
        <dbReference type="ARBA" id="ARBA00023136"/>
    </source>
</evidence>
<proteinExistence type="predicted"/>
<reference evidence="7 8" key="1">
    <citation type="journal article" date="2013" name="Curr. Biol.">
        <title>The Genome of the Foraminiferan Reticulomyxa filosa.</title>
        <authorList>
            <person name="Glockner G."/>
            <person name="Hulsmann N."/>
            <person name="Schleicher M."/>
            <person name="Noegel A.A."/>
            <person name="Eichinger L."/>
            <person name="Gallinger C."/>
            <person name="Pawlowski J."/>
            <person name="Sierra R."/>
            <person name="Euteneuer U."/>
            <person name="Pillet L."/>
            <person name="Moustafa A."/>
            <person name="Platzer M."/>
            <person name="Groth M."/>
            <person name="Szafranski K."/>
            <person name="Schliwa M."/>
        </authorList>
    </citation>
    <scope>NUCLEOTIDE SEQUENCE [LARGE SCALE GENOMIC DNA]</scope>
</reference>
<evidence type="ECO:0000256" key="1">
    <source>
        <dbReference type="ARBA" id="ARBA00004141"/>
    </source>
</evidence>
<dbReference type="PANTHER" id="PTHR43840">
    <property type="entry name" value="MITOCHONDRIAL METAL TRANSPORTER 1-RELATED"/>
    <property type="match status" value="1"/>
</dbReference>
<keyword evidence="3 6" id="KW-0812">Transmembrane</keyword>
<protein>
    <submittedName>
        <fullName evidence="7">Uncharacterized protein</fullName>
    </submittedName>
</protein>